<feature type="compositionally biased region" description="Basic and acidic residues" evidence="9">
    <location>
        <begin position="565"/>
        <end position="575"/>
    </location>
</feature>
<feature type="compositionally biased region" description="Basic and acidic residues" evidence="9">
    <location>
        <begin position="401"/>
        <end position="428"/>
    </location>
</feature>
<dbReference type="eggNOG" id="KOG4362">
    <property type="taxonomic scope" value="Eukaryota"/>
</dbReference>
<dbReference type="Gene3D" id="3.30.40.10">
    <property type="entry name" value="Zinc/RING finger domain, C3HC4 (zinc finger)"/>
    <property type="match status" value="1"/>
</dbReference>
<dbReference type="OrthoDB" id="6516617at2759"/>
<dbReference type="InterPro" id="IPR001841">
    <property type="entry name" value="Znf_RING"/>
</dbReference>
<keyword evidence="7" id="KW-0539">Nucleus</keyword>
<evidence type="ECO:0000256" key="3">
    <source>
        <dbReference type="ARBA" id="ARBA00022763"/>
    </source>
</evidence>
<evidence type="ECO:0000259" key="11">
    <source>
        <dbReference type="PROSITE" id="PS50172"/>
    </source>
</evidence>
<protein>
    <recommendedName>
        <fullName evidence="14">RING-type E3 ubiquitin transferase BRCA1</fullName>
    </recommendedName>
</protein>
<evidence type="ECO:0000256" key="5">
    <source>
        <dbReference type="ARBA" id="ARBA00022833"/>
    </source>
</evidence>
<feature type="domain" description="BRCT" evidence="11">
    <location>
        <begin position="662"/>
        <end position="758"/>
    </location>
</feature>
<comment type="subcellular location">
    <subcellularLocation>
        <location evidence="1">Nucleus</location>
    </subcellularLocation>
</comment>
<dbReference type="PROSITE" id="PS50089">
    <property type="entry name" value="ZF_RING_2"/>
    <property type="match status" value="1"/>
</dbReference>
<sequence>MNGPVTSANKLKWDPSITNPLFIEMVDLLRCHQCKKLNYSVHNLSKCAHVLCGDCKNGIAARKCPLCKIPTVEIKRDSDYESLVKDIRLLNTQYLKISFAADKNPNKAPNNDKKIMSSPRPVMKAVISPVKKVDNAAKGVESSQDLSQLTEASVFTQDLSIDEDKLDDASDTEAIGSVNKRKGREKVQEKVIPMKKQRLASDSTEKQSNDDKNKRKDKDPVKEREAEKEKERLKEKEKEKEKEREKEREKEKEKEKERLKEKEKEKLREKEKEKEKLKEKELQKKLEKEKKEAEKLEKEKAKELEKERKEKEKELAKERAKERAKEKAKERALEKAKEKARLKELEEKEKAEEEKNKNKNEDDADADAEDNDKAKSKSRKKVLAKDKVKETESDAQADNSKSSKVESSTKKRGKTVEEEVSESKDNKVSIRGRAKKKVVEEKEKEDKNKESESDDKRSTRSSPSKNLSSKNKDESPRRTGRTPKNSGKPEDDKKSSEDRIDTTNDDIEENRNKKQDLRKSVTFSPAKEFESTVSPRKSPRSNKGNMMYSRRPITYDELPLMNSKARSETKSKEAVSETETPKSTSNSKAASSKGRAKQKAKEPEASVDDEDVFVKPKATSKRAARLDSTDTSPVKRQRKAKETSDESDSPSPARSTSSRSNASKNSKSNSRILIASTLLTADQKKTLEKLQKSLGVRITADFPSNVTHLVTKSDSNKRAVRSLKYMKALLSHKWIVSFDWITESLKAGELLPEEPYELRGTTKQPENTLGAPKISRTSKKKLLIGINFYFDGKFKAADLPNLEELKDIVSTGGGTIFDNNLRLNSALRKNERVIIVKDKVKDDDKSTGSAKHIETADLLAVVTAYKTDDFFN</sequence>
<keyword evidence="4 8" id="KW-0479">Metal-binding</keyword>
<keyword evidence="5" id="KW-0862">Zinc</keyword>
<evidence type="ECO:0000259" key="10">
    <source>
        <dbReference type="PROSITE" id="PS50089"/>
    </source>
</evidence>
<dbReference type="InterPro" id="IPR036420">
    <property type="entry name" value="BRCT_dom_sf"/>
</dbReference>
<evidence type="ECO:0000256" key="4">
    <source>
        <dbReference type="ARBA" id="ARBA00022771"/>
    </source>
</evidence>
<evidence type="ECO:0000256" key="6">
    <source>
        <dbReference type="ARBA" id="ARBA00023204"/>
    </source>
</evidence>
<organism evidence="12 13">
    <name type="scientific">Tetranychus urticae</name>
    <name type="common">Two-spotted spider mite</name>
    <dbReference type="NCBI Taxonomy" id="32264"/>
    <lineage>
        <taxon>Eukaryota</taxon>
        <taxon>Metazoa</taxon>
        <taxon>Ecdysozoa</taxon>
        <taxon>Arthropoda</taxon>
        <taxon>Chelicerata</taxon>
        <taxon>Arachnida</taxon>
        <taxon>Acari</taxon>
        <taxon>Acariformes</taxon>
        <taxon>Trombidiformes</taxon>
        <taxon>Prostigmata</taxon>
        <taxon>Eleutherengona</taxon>
        <taxon>Raphignathae</taxon>
        <taxon>Tetranychoidea</taxon>
        <taxon>Tetranychidae</taxon>
        <taxon>Tetranychus</taxon>
    </lineage>
</organism>
<reference evidence="12" key="2">
    <citation type="submission" date="2015-06" db="UniProtKB">
        <authorList>
            <consortium name="EnsemblMetazoa"/>
        </authorList>
    </citation>
    <scope>IDENTIFICATION</scope>
</reference>
<evidence type="ECO:0000256" key="9">
    <source>
        <dbReference type="SAM" id="MobiDB-lite"/>
    </source>
</evidence>
<dbReference type="PROSITE" id="PS50172">
    <property type="entry name" value="BRCT"/>
    <property type="match status" value="1"/>
</dbReference>
<keyword evidence="13" id="KW-1185">Reference proteome</keyword>
<reference evidence="13" key="1">
    <citation type="submission" date="2011-08" db="EMBL/GenBank/DDBJ databases">
        <authorList>
            <person name="Rombauts S."/>
        </authorList>
    </citation>
    <scope>NUCLEOTIDE SEQUENCE</scope>
    <source>
        <strain evidence="13">London</strain>
    </source>
</reference>
<dbReference type="Pfam" id="PF00533">
    <property type="entry name" value="BRCT"/>
    <property type="match status" value="1"/>
</dbReference>
<feature type="compositionally biased region" description="Basic and acidic residues" evidence="9">
    <location>
        <begin position="203"/>
        <end position="361"/>
    </location>
</feature>
<evidence type="ECO:0000256" key="1">
    <source>
        <dbReference type="ARBA" id="ARBA00004123"/>
    </source>
</evidence>
<keyword evidence="6" id="KW-0234">DNA repair</keyword>
<dbReference type="PANTHER" id="PTHR13763:SF0">
    <property type="entry name" value="BREAST CANCER TYPE 1 SUSCEPTIBILITY PROTEIN"/>
    <property type="match status" value="1"/>
</dbReference>
<evidence type="ECO:0000313" key="13">
    <source>
        <dbReference type="Proteomes" id="UP000015104"/>
    </source>
</evidence>
<name>T1JX07_TETUR</name>
<dbReference type="Proteomes" id="UP000015104">
    <property type="component" value="Unassembled WGS sequence"/>
</dbReference>
<dbReference type="GO" id="GO:0070531">
    <property type="term" value="C:BRCA1-A complex"/>
    <property type="evidence" value="ECO:0007669"/>
    <property type="project" value="TreeGrafter"/>
</dbReference>
<feature type="compositionally biased region" description="Basic and acidic residues" evidence="9">
    <location>
        <begin position="383"/>
        <end position="392"/>
    </location>
</feature>
<evidence type="ECO:0000256" key="2">
    <source>
        <dbReference type="ARBA" id="ARBA00022737"/>
    </source>
</evidence>
<dbReference type="HOGENOM" id="CLU_329383_0_0_1"/>
<dbReference type="InterPro" id="IPR001357">
    <property type="entry name" value="BRCT_dom"/>
</dbReference>
<evidence type="ECO:0000313" key="12">
    <source>
        <dbReference type="EnsemblMetazoa" id="tetur02g10210.1"/>
    </source>
</evidence>
<dbReference type="GO" id="GO:0008270">
    <property type="term" value="F:zinc ion binding"/>
    <property type="evidence" value="ECO:0007669"/>
    <property type="project" value="UniProtKB-KW"/>
</dbReference>
<dbReference type="GO" id="GO:0000724">
    <property type="term" value="P:double-strand break repair via homologous recombination"/>
    <property type="evidence" value="ECO:0007669"/>
    <property type="project" value="TreeGrafter"/>
</dbReference>
<feature type="region of interest" description="Disordered" evidence="9">
    <location>
        <begin position="172"/>
        <end position="669"/>
    </location>
</feature>
<dbReference type="PANTHER" id="PTHR13763">
    <property type="entry name" value="BREAST CANCER TYPE 1 SUSCEPTIBILITY PROTEIN BRCA1"/>
    <property type="match status" value="1"/>
</dbReference>
<feature type="compositionally biased region" description="Basic and acidic residues" evidence="9">
    <location>
        <begin position="437"/>
        <end position="458"/>
    </location>
</feature>
<evidence type="ECO:0000256" key="7">
    <source>
        <dbReference type="ARBA" id="ARBA00023242"/>
    </source>
</evidence>
<gene>
    <name evidence="12" type="primary">107371593</name>
</gene>
<dbReference type="InterPro" id="IPR013083">
    <property type="entry name" value="Znf_RING/FYVE/PHD"/>
</dbReference>
<feature type="domain" description="RING-type" evidence="10">
    <location>
        <begin position="31"/>
        <end position="68"/>
    </location>
</feature>
<keyword evidence="3" id="KW-0227">DNA damage</keyword>
<dbReference type="SUPFAM" id="SSF52113">
    <property type="entry name" value="BRCT domain"/>
    <property type="match status" value="1"/>
</dbReference>
<feature type="compositionally biased region" description="Low complexity" evidence="9">
    <location>
        <begin position="460"/>
        <end position="469"/>
    </location>
</feature>
<dbReference type="GO" id="GO:0045944">
    <property type="term" value="P:positive regulation of transcription by RNA polymerase II"/>
    <property type="evidence" value="ECO:0007669"/>
    <property type="project" value="TreeGrafter"/>
</dbReference>
<dbReference type="KEGG" id="tut:107371593"/>
<keyword evidence="4 8" id="KW-0863">Zinc-finger</keyword>
<proteinExistence type="predicted"/>
<dbReference type="CDD" id="cd17734">
    <property type="entry name" value="BRCT_Bard1_rpt1"/>
    <property type="match status" value="1"/>
</dbReference>
<evidence type="ECO:0008006" key="14">
    <source>
        <dbReference type="Google" id="ProtNLM"/>
    </source>
</evidence>
<feature type="compositionally biased region" description="Basic and acidic residues" evidence="9">
    <location>
        <begin position="509"/>
        <end position="519"/>
    </location>
</feature>
<dbReference type="EMBL" id="CAEY01000822">
    <property type="status" value="NOT_ANNOTATED_CDS"/>
    <property type="molecule type" value="Genomic_DNA"/>
</dbReference>
<dbReference type="AlphaFoldDB" id="T1JX07"/>
<dbReference type="SMART" id="SM00292">
    <property type="entry name" value="BRCT"/>
    <property type="match status" value="1"/>
</dbReference>
<keyword evidence="2" id="KW-0677">Repeat</keyword>
<dbReference type="Gene3D" id="3.40.50.10190">
    <property type="entry name" value="BRCT domain"/>
    <property type="match status" value="2"/>
</dbReference>
<dbReference type="GO" id="GO:0031436">
    <property type="term" value="C:BRCA1-BARD1 complex"/>
    <property type="evidence" value="ECO:0007669"/>
    <property type="project" value="TreeGrafter"/>
</dbReference>
<dbReference type="EnsemblMetazoa" id="tetur02g10210.1">
    <property type="protein sequence ID" value="tetur02g10210.1"/>
    <property type="gene ID" value="tetur02g10210"/>
</dbReference>
<feature type="compositionally biased region" description="Basic and acidic residues" evidence="9">
    <location>
        <begin position="487"/>
        <end position="502"/>
    </location>
</feature>
<dbReference type="STRING" id="32264.T1JX07"/>
<dbReference type="InterPro" id="IPR031099">
    <property type="entry name" value="BRCA1-associated"/>
</dbReference>
<dbReference type="OMA" id="HCAINIF"/>
<feature type="compositionally biased region" description="Low complexity" evidence="9">
    <location>
        <begin position="582"/>
        <end position="593"/>
    </location>
</feature>
<accession>T1JX07</accession>
<evidence type="ECO:0000256" key="8">
    <source>
        <dbReference type="PROSITE-ProRule" id="PRU00175"/>
    </source>
</evidence>
<dbReference type="SUPFAM" id="SSF57850">
    <property type="entry name" value="RING/U-box"/>
    <property type="match status" value="1"/>
</dbReference>
<feature type="compositionally biased region" description="Low complexity" evidence="9">
    <location>
        <begin position="649"/>
        <end position="669"/>
    </location>
</feature>
<dbReference type="GO" id="GO:0004842">
    <property type="term" value="F:ubiquitin-protein transferase activity"/>
    <property type="evidence" value="ECO:0007669"/>
    <property type="project" value="TreeGrafter"/>
</dbReference>